<feature type="coiled-coil region" evidence="1">
    <location>
        <begin position="70"/>
        <end position="125"/>
    </location>
</feature>
<dbReference type="Proteomes" id="UP001221898">
    <property type="component" value="Unassembled WGS sequence"/>
</dbReference>
<keyword evidence="1" id="KW-0175">Coiled coil</keyword>
<accession>A0AAD7RSX6</accession>
<keyword evidence="4" id="KW-1185">Reference proteome</keyword>
<feature type="coiled-coil region" evidence="1">
    <location>
        <begin position="174"/>
        <end position="208"/>
    </location>
</feature>
<dbReference type="PANTHER" id="PTHR34533">
    <property type="entry name" value="TRANSMEMBRANE PROTEIN CCDC163"/>
    <property type="match status" value="1"/>
</dbReference>
<proteinExistence type="predicted"/>
<feature type="compositionally biased region" description="Basic and acidic residues" evidence="2">
    <location>
        <begin position="323"/>
        <end position="338"/>
    </location>
</feature>
<sequence length="379" mass="43380">MNWNSELTSALSAAEGSVANIRRHLATPGKYSKDIVLERELSRVTDFEAPPPPLPLPSLLLSPTPQWEDLARIQSQLQSQNQTIESLARALRSMESERHSQQLYLQALKDELRQLRAHEEDRERERVGANTRASPGLESWMEHWKREMAKELSNLRSHVDRGLSLNHQEESFSNKRRREEMEQLRKEVDQLKQQLRRQEEDMFCQQTETREARRQCERSCKTLESLTDSYRAHSLDLTKTVSQHQNSQQDILQLRLSVSELKEEVKGLILGGGHPTPVVTTQKAAVSQEDERHRERCHSDSEEDFSPTPSLAEVSSDDLSWAAEREPGPRGKRRDDFSSRLTEGGNSEVELEEDEDSVDLEGDLEALSDSPAELSLNDL</sequence>
<dbReference type="EMBL" id="JAINUG010000194">
    <property type="protein sequence ID" value="KAJ8388431.1"/>
    <property type="molecule type" value="Genomic_DNA"/>
</dbReference>
<dbReference type="PANTHER" id="PTHR34533:SF3">
    <property type="entry name" value="BICD FAMILY-LIKE CARGO ADAPTER 2"/>
    <property type="match status" value="1"/>
</dbReference>
<gene>
    <name evidence="3" type="ORF">AAFF_G00133070</name>
</gene>
<evidence type="ECO:0000313" key="3">
    <source>
        <dbReference type="EMBL" id="KAJ8388431.1"/>
    </source>
</evidence>
<organism evidence="3 4">
    <name type="scientific">Aldrovandia affinis</name>
    <dbReference type="NCBI Taxonomy" id="143900"/>
    <lineage>
        <taxon>Eukaryota</taxon>
        <taxon>Metazoa</taxon>
        <taxon>Chordata</taxon>
        <taxon>Craniata</taxon>
        <taxon>Vertebrata</taxon>
        <taxon>Euteleostomi</taxon>
        <taxon>Actinopterygii</taxon>
        <taxon>Neopterygii</taxon>
        <taxon>Teleostei</taxon>
        <taxon>Notacanthiformes</taxon>
        <taxon>Halosauridae</taxon>
        <taxon>Aldrovandia</taxon>
    </lineage>
</organism>
<evidence type="ECO:0000256" key="1">
    <source>
        <dbReference type="SAM" id="Coils"/>
    </source>
</evidence>
<dbReference type="AlphaFoldDB" id="A0AAD7RSX6"/>
<protein>
    <submittedName>
        <fullName evidence="3">Uncharacterized protein</fullName>
    </submittedName>
</protein>
<feature type="compositionally biased region" description="Basic and acidic residues" evidence="2">
    <location>
        <begin position="289"/>
        <end position="300"/>
    </location>
</feature>
<evidence type="ECO:0000256" key="2">
    <source>
        <dbReference type="SAM" id="MobiDB-lite"/>
    </source>
</evidence>
<feature type="region of interest" description="Disordered" evidence="2">
    <location>
        <begin position="269"/>
        <end position="379"/>
    </location>
</feature>
<reference evidence="3" key="1">
    <citation type="journal article" date="2023" name="Science">
        <title>Genome structures resolve the early diversification of teleost fishes.</title>
        <authorList>
            <person name="Parey E."/>
            <person name="Louis A."/>
            <person name="Montfort J."/>
            <person name="Bouchez O."/>
            <person name="Roques C."/>
            <person name="Iampietro C."/>
            <person name="Lluch J."/>
            <person name="Castinel A."/>
            <person name="Donnadieu C."/>
            <person name="Desvignes T."/>
            <person name="Floi Bucao C."/>
            <person name="Jouanno E."/>
            <person name="Wen M."/>
            <person name="Mejri S."/>
            <person name="Dirks R."/>
            <person name="Jansen H."/>
            <person name="Henkel C."/>
            <person name="Chen W.J."/>
            <person name="Zahm M."/>
            <person name="Cabau C."/>
            <person name="Klopp C."/>
            <person name="Thompson A.W."/>
            <person name="Robinson-Rechavi M."/>
            <person name="Braasch I."/>
            <person name="Lecointre G."/>
            <person name="Bobe J."/>
            <person name="Postlethwait J.H."/>
            <person name="Berthelot C."/>
            <person name="Roest Crollius H."/>
            <person name="Guiguen Y."/>
        </authorList>
    </citation>
    <scope>NUCLEOTIDE SEQUENCE</scope>
    <source>
        <strain evidence="3">NC1722</strain>
    </source>
</reference>
<name>A0AAD7RSX6_9TELE</name>
<comment type="caution">
    <text evidence="3">The sequence shown here is derived from an EMBL/GenBank/DDBJ whole genome shotgun (WGS) entry which is preliminary data.</text>
</comment>
<dbReference type="InterPro" id="IPR039284">
    <property type="entry name" value="CCDC159/163"/>
</dbReference>
<feature type="compositionally biased region" description="Acidic residues" evidence="2">
    <location>
        <begin position="349"/>
        <end position="366"/>
    </location>
</feature>
<evidence type="ECO:0000313" key="4">
    <source>
        <dbReference type="Proteomes" id="UP001221898"/>
    </source>
</evidence>